<organism evidence="2 3">
    <name type="scientific">Bacillus mobilis</name>
    <dbReference type="NCBI Taxonomy" id="2026190"/>
    <lineage>
        <taxon>Bacteria</taxon>
        <taxon>Bacillati</taxon>
        <taxon>Bacillota</taxon>
        <taxon>Bacilli</taxon>
        <taxon>Bacillales</taxon>
        <taxon>Bacillaceae</taxon>
        <taxon>Bacillus</taxon>
        <taxon>Bacillus cereus group</taxon>
    </lineage>
</organism>
<dbReference type="EMBL" id="FWZD01000033">
    <property type="protein sequence ID" value="SMD77962.1"/>
    <property type="molecule type" value="Genomic_DNA"/>
</dbReference>
<reference evidence="3" key="1">
    <citation type="submission" date="2017-04" db="EMBL/GenBank/DDBJ databases">
        <authorList>
            <person name="Criscuolo A."/>
        </authorList>
    </citation>
    <scope>NUCLEOTIDE SEQUENCE [LARGE SCALE GENOMIC DNA]</scope>
</reference>
<dbReference type="Proteomes" id="UP000194439">
    <property type="component" value="Unassembled WGS sequence"/>
</dbReference>
<feature type="domain" description="Thiopeptide-type bacteriocin biosynthesis" evidence="1">
    <location>
        <begin position="19"/>
        <end position="169"/>
    </location>
</feature>
<sequence>MENCFNKLNTYFDSLSNHWFYFKLKSPYKNQNEYLIHIFRYLTKKKLKFWYMRKPFGGSHLRIRVLKTKDFDEMDLIQFLEKNYKGNYFKNIYEPEIHLFGGESGLCIAHNIFCATSKYSIESYIKLKQGRLNTYFERGIWLTDYLIKIINEDSFERWDTWKKIELLRKANSENINKVIGNNIEAFNKITSLDENEFRKVFISTDDIFIQEYINDIKKNAELLRLAGDAGKLDRGIRSILCCIVIFIWNIMGYNSGLQSGIANLAKEKYSPD</sequence>
<evidence type="ECO:0000313" key="2">
    <source>
        <dbReference type="EMBL" id="SMD77962.1"/>
    </source>
</evidence>
<dbReference type="InterPro" id="IPR023809">
    <property type="entry name" value="Thiopep_bacteriocin_synth_dom"/>
</dbReference>
<dbReference type="NCBIfam" id="TIGR03891">
    <property type="entry name" value="thiopep_ocin"/>
    <property type="match status" value="1"/>
</dbReference>
<evidence type="ECO:0000313" key="3">
    <source>
        <dbReference type="Proteomes" id="UP000194439"/>
    </source>
</evidence>
<dbReference type="Pfam" id="PF14028">
    <property type="entry name" value="Lant_dehydr_C"/>
    <property type="match status" value="1"/>
</dbReference>
<evidence type="ECO:0000259" key="1">
    <source>
        <dbReference type="Pfam" id="PF14028"/>
    </source>
</evidence>
<accession>A0A1Y5Z2F3</accession>
<dbReference type="AlphaFoldDB" id="A0A1Y5Z2F3"/>
<gene>
    <name evidence="2" type="ORF">BACERE00185_00976</name>
</gene>
<name>A0A1Y5Z2F3_9BACI</name>
<protein>
    <recommendedName>
        <fullName evidence="1">Thiopeptide-type bacteriocin biosynthesis domain-containing protein</fullName>
    </recommendedName>
</protein>
<proteinExistence type="predicted"/>
<dbReference type="RefSeq" id="WP_088027758.1">
    <property type="nucleotide sequence ID" value="NZ_FWZD01000033.1"/>
</dbReference>